<evidence type="ECO:0000313" key="1">
    <source>
        <dbReference type="EMBL" id="AEM38411.1"/>
    </source>
</evidence>
<keyword evidence="2" id="KW-1185">Reference proteome</keyword>
<gene>
    <name evidence="1" type="ordered locus">Pyrfu_0540</name>
</gene>
<dbReference type="HOGENOM" id="CLU_415993_0_0_2"/>
<name>G0EGN7_PYRF1</name>
<dbReference type="Proteomes" id="UP000001037">
    <property type="component" value="Chromosome"/>
</dbReference>
<dbReference type="AlphaFoldDB" id="G0EGN7"/>
<evidence type="ECO:0000313" key="2">
    <source>
        <dbReference type="Proteomes" id="UP000001037"/>
    </source>
</evidence>
<protein>
    <submittedName>
        <fullName evidence="1">Uncharacterized protein</fullName>
    </submittedName>
</protein>
<sequence>MGPCTVTGAVRYRAHVVTPLTHTSENDTAQAFLAYRWAERSFRAITDPRPGSVVHLDIDLPEVPYQVGWPDIDQGGQPSSYVIDFSWLYAPYVGLGVDKTARIPGEWNTTMELIADGVVVARSYLPHCDAYPKPGVKGPMSDGRYAALARGLNLESTLSGGSSAHSGVVLYAACDDTFKLLWQGNVCTLASEEPLLEVIVPLSLPSGRVVVVPVFTYDDKDGDNKLTVRIVVEVVSPDGSVAARAVIDRPGETWGTDCTTVICLNYTSDTVVQLAPVLALDSTGGEYRLRIRAYILNPCDDTPEFSDAAAVLSKILVYRTGSLPVATFRLPLPFGHLDASTGRFEPPELYWHAAITTIDTLKSDVLLDPYIHVPGVIDRIVWLEGGAVRATPEPQASQIDARYSRAAAGYGLTISASGNAVVALPLYGNGGNPYSLSRIAVNAWLERLLWDTYSAVEPSLLVAATSESDGWAELAVRVPDGRHIIVAEFYTPITSWAKPPFVEVDTGYANPIIAARAEGMVNTSSVYTFTSGNVHRLALLVQGPATIYLRVHPGWACGGWLEGCGSLVALTHLIVMPGDEALFRVYGAPVFLHIHNIKPVASVTATLADATTGAEVFTRDVGQAAEAWFNYVPEGVPIDAVAPASHDYILYLVGVQPQG</sequence>
<organism evidence="1 2">
    <name type="scientific">Pyrolobus fumarii (strain DSM 11204 / 1A)</name>
    <dbReference type="NCBI Taxonomy" id="694429"/>
    <lineage>
        <taxon>Archaea</taxon>
        <taxon>Thermoproteota</taxon>
        <taxon>Thermoprotei</taxon>
        <taxon>Desulfurococcales</taxon>
        <taxon>Pyrodictiaceae</taxon>
        <taxon>Pyrolobus</taxon>
    </lineage>
</organism>
<dbReference type="InParanoid" id="G0EGN7"/>
<proteinExistence type="predicted"/>
<reference evidence="1 2" key="1">
    <citation type="journal article" date="2011" name="Stand. Genomic Sci.">
        <title>Complete genome sequence of the hyperthermophilic chemolithoautotroph Pyrolobus fumarii type strain (1A).</title>
        <authorList>
            <person name="Anderson I."/>
            <person name="Goker M."/>
            <person name="Nolan M."/>
            <person name="Lucas S."/>
            <person name="Hammon N."/>
            <person name="Deshpande S."/>
            <person name="Cheng J.F."/>
            <person name="Tapia R."/>
            <person name="Han C."/>
            <person name="Goodwin L."/>
            <person name="Pitluck S."/>
            <person name="Huntemann M."/>
            <person name="Liolios K."/>
            <person name="Ivanova N."/>
            <person name="Pagani I."/>
            <person name="Mavromatis K."/>
            <person name="Ovchinikova G."/>
            <person name="Pati A."/>
            <person name="Chen A."/>
            <person name="Palaniappan K."/>
            <person name="Land M."/>
            <person name="Hauser L."/>
            <person name="Brambilla E.M."/>
            <person name="Huber H."/>
            <person name="Yasawong M."/>
            <person name="Rohde M."/>
            <person name="Spring S."/>
            <person name="Abt B."/>
            <person name="Sikorski J."/>
            <person name="Wirth R."/>
            <person name="Detter J.C."/>
            <person name="Woyke T."/>
            <person name="Bristow J."/>
            <person name="Eisen J.A."/>
            <person name="Markowitz V."/>
            <person name="Hugenholtz P."/>
            <person name="Kyrpides N.C."/>
            <person name="Klenk H.P."/>
            <person name="Lapidus A."/>
        </authorList>
    </citation>
    <scope>NUCLEOTIDE SEQUENCE [LARGE SCALE GENOMIC DNA]</scope>
    <source>
        <strain evidence="2">DSM 11204 / 1A</strain>
    </source>
</reference>
<accession>G0EGN7</accession>
<dbReference type="KEGG" id="pfm:Pyrfu_0540"/>
<dbReference type="EMBL" id="CP002838">
    <property type="protein sequence ID" value="AEM38411.1"/>
    <property type="molecule type" value="Genomic_DNA"/>
</dbReference>